<dbReference type="InterPro" id="IPR009057">
    <property type="entry name" value="Homeodomain-like_sf"/>
</dbReference>
<dbReference type="OrthoDB" id="3296001at2"/>
<dbReference type="InterPro" id="IPR050109">
    <property type="entry name" value="HTH-type_TetR-like_transc_reg"/>
</dbReference>
<dbReference type="AlphaFoldDB" id="A0A2T4UF55"/>
<dbReference type="Pfam" id="PF17754">
    <property type="entry name" value="TetR_C_14"/>
    <property type="match status" value="1"/>
</dbReference>
<name>A0A2T4UF55_9ACTN</name>
<evidence type="ECO:0000313" key="7">
    <source>
        <dbReference type="Proteomes" id="UP000240739"/>
    </source>
</evidence>
<dbReference type="PROSITE" id="PS50977">
    <property type="entry name" value="HTH_TETR_2"/>
    <property type="match status" value="1"/>
</dbReference>
<dbReference type="GO" id="GO:0000976">
    <property type="term" value="F:transcription cis-regulatory region binding"/>
    <property type="evidence" value="ECO:0007669"/>
    <property type="project" value="TreeGrafter"/>
</dbReference>
<evidence type="ECO:0000256" key="3">
    <source>
        <dbReference type="ARBA" id="ARBA00023163"/>
    </source>
</evidence>
<organism evidence="6 7">
    <name type="scientific">Paraconexibacter algicola</name>
    <dbReference type="NCBI Taxonomy" id="2133960"/>
    <lineage>
        <taxon>Bacteria</taxon>
        <taxon>Bacillati</taxon>
        <taxon>Actinomycetota</taxon>
        <taxon>Thermoleophilia</taxon>
        <taxon>Solirubrobacterales</taxon>
        <taxon>Paraconexibacteraceae</taxon>
        <taxon>Paraconexibacter</taxon>
    </lineage>
</organism>
<evidence type="ECO:0000256" key="2">
    <source>
        <dbReference type="ARBA" id="ARBA00023125"/>
    </source>
</evidence>
<dbReference type="Gene3D" id="1.10.10.60">
    <property type="entry name" value="Homeodomain-like"/>
    <property type="match status" value="1"/>
</dbReference>
<dbReference type="GO" id="GO:0003700">
    <property type="term" value="F:DNA-binding transcription factor activity"/>
    <property type="evidence" value="ECO:0007669"/>
    <property type="project" value="TreeGrafter"/>
</dbReference>
<sequence length="211" mass="23407">MSDAGGLRERKKRQTRETIAREALQLFRERGFDGVTVADIAAASNIAPRTFFAYFPTKEDVVFADHEQALDGFSALLREREDAESTIDALRRWIADLLADHDPDDPAETCRKELIRGTPSLAAQRLSKMSEFEHVLREGIARDLGDDPDGMRPRLVAAAAVAALMSLDELDADHWELLGSEDPLEVLDVALAFLRGGLDALQSGDRRPHSR</sequence>
<evidence type="ECO:0000256" key="4">
    <source>
        <dbReference type="PROSITE-ProRule" id="PRU00335"/>
    </source>
</evidence>
<dbReference type="InterPro" id="IPR023772">
    <property type="entry name" value="DNA-bd_HTH_TetR-type_CS"/>
</dbReference>
<feature type="domain" description="HTH tetR-type" evidence="5">
    <location>
        <begin position="13"/>
        <end position="73"/>
    </location>
</feature>
<dbReference type="PROSITE" id="PS01081">
    <property type="entry name" value="HTH_TETR_1"/>
    <property type="match status" value="1"/>
</dbReference>
<dbReference type="InterPro" id="IPR041347">
    <property type="entry name" value="MftR_C"/>
</dbReference>
<dbReference type="RefSeq" id="WP_107570127.1">
    <property type="nucleotide sequence ID" value="NZ_PYYB01000002.1"/>
</dbReference>
<dbReference type="Proteomes" id="UP000240739">
    <property type="component" value="Unassembled WGS sequence"/>
</dbReference>
<dbReference type="PANTHER" id="PTHR30055">
    <property type="entry name" value="HTH-TYPE TRANSCRIPTIONAL REGULATOR RUTR"/>
    <property type="match status" value="1"/>
</dbReference>
<protein>
    <submittedName>
        <fullName evidence="6">TetR family transcriptional regulator</fullName>
    </submittedName>
</protein>
<gene>
    <name evidence="6" type="ORF">C7Y72_15710</name>
</gene>
<keyword evidence="3" id="KW-0804">Transcription</keyword>
<keyword evidence="2 4" id="KW-0238">DNA-binding</keyword>
<dbReference type="EMBL" id="PYYB01000002">
    <property type="protein sequence ID" value="PTL56408.1"/>
    <property type="molecule type" value="Genomic_DNA"/>
</dbReference>
<dbReference type="Pfam" id="PF00440">
    <property type="entry name" value="TetR_N"/>
    <property type="match status" value="1"/>
</dbReference>
<accession>A0A2T4UF55</accession>
<dbReference type="Gene3D" id="1.10.357.10">
    <property type="entry name" value="Tetracycline Repressor, domain 2"/>
    <property type="match status" value="1"/>
</dbReference>
<evidence type="ECO:0000313" key="6">
    <source>
        <dbReference type="EMBL" id="PTL56408.1"/>
    </source>
</evidence>
<proteinExistence type="predicted"/>
<dbReference type="InterPro" id="IPR001647">
    <property type="entry name" value="HTH_TetR"/>
</dbReference>
<keyword evidence="1" id="KW-0805">Transcription regulation</keyword>
<feature type="DNA-binding region" description="H-T-H motif" evidence="4">
    <location>
        <begin position="36"/>
        <end position="55"/>
    </location>
</feature>
<keyword evidence="7" id="KW-1185">Reference proteome</keyword>
<comment type="caution">
    <text evidence="6">The sequence shown here is derived from an EMBL/GenBank/DDBJ whole genome shotgun (WGS) entry which is preliminary data.</text>
</comment>
<dbReference type="PRINTS" id="PR00455">
    <property type="entry name" value="HTHTETR"/>
</dbReference>
<dbReference type="SUPFAM" id="SSF46689">
    <property type="entry name" value="Homeodomain-like"/>
    <property type="match status" value="1"/>
</dbReference>
<evidence type="ECO:0000259" key="5">
    <source>
        <dbReference type="PROSITE" id="PS50977"/>
    </source>
</evidence>
<reference evidence="6 7" key="1">
    <citation type="submission" date="2018-03" db="EMBL/GenBank/DDBJ databases">
        <title>Aquarubrobacter algicola gen. nov., sp. nov., a novel actinobacterium isolated from shallow eutrophic lake during the end of cyanobacterial harmful algal blooms.</title>
        <authorList>
            <person name="Chun S.J."/>
        </authorList>
    </citation>
    <scope>NUCLEOTIDE SEQUENCE [LARGE SCALE GENOMIC DNA]</scope>
    <source>
        <strain evidence="6 7">Seoho-28</strain>
    </source>
</reference>
<evidence type="ECO:0000256" key="1">
    <source>
        <dbReference type="ARBA" id="ARBA00023015"/>
    </source>
</evidence>
<dbReference type="PANTHER" id="PTHR30055:SF238">
    <property type="entry name" value="MYCOFACTOCIN BIOSYNTHESIS TRANSCRIPTIONAL REGULATOR MFTR-RELATED"/>
    <property type="match status" value="1"/>
</dbReference>